<comment type="caution">
    <text evidence="9">The sequence shown here is derived from an EMBL/GenBank/DDBJ whole genome shotgun (WGS) entry which is preliminary data.</text>
</comment>
<dbReference type="GO" id="GO:0016020">
    <property type="term" value="C:membrane"/>
    <property type="evidence" value="ECO:0007669"/>
    <property type="project" value="UniProtKB-SubCell"/>
</dbReference>
<dbReference type="PANTHER" id="PTHR46132">
    <property type="entry name" value="DIGALACTOSYLDIACYLGLYCEROL SYNTHASE 2, CHLOROPLASTIC"/>
    <property type="match status" value="1"/>
</dbReference>
<evidence type="ECO:0008006" key="11">
    <source>
        <dbReference type="Google" id="ProtNLM"/>
    </source>
</evidence>
<dbReference type="InterPro" id="IPR044525">
    <property type="entry name" value="DGDG1/2"/>
</dbReference>
<evidence type="ECO:0000256" key="6">
    <source>
        <dbReference type="ARBA" id="ARBA00022679"/>
    </source>
</evidence>
<feature type="region of interest" description="Disordered" evidence="8">
    <location>
        <begin position="105"/>
        <end position="134"/>
    </location>
</feature>
<feature type="compositionally biased region" description="Acidic residues" evidence="8">
    <location>
        <begin position="109"/>
        <end position="124"/>
    </location>
</feature>
<gene>
    <name evidence="9" type="ORF">IV203_030230</name>
</gene>
<feature type="region of interest" description="Disordered" evidence="8">
    <location>
        <begin position="779"/>
        <end position="809"/>
    </location>
</feature>
<evidence type="ECO:0000256" key="1">
    <source>
        <dbReference type="ARBA" id="ARBA00004229"/>
    </source>
</evidence>
<organism evidence="9 10">
    <name type="scientific">Nitzschia inconspicua</name>
    <dbReference type="NCBI Taxonomy" id="303405"/>
    <lineage>
        <taxon>Eukaryota</taxon>
        <taxon>Sar</taxon>
        <taxon>Stramenopiles</taxon>
        <taxon>Ochrophyta</taxon>
        <taxon>Bacillariophyta</taxon>
        <taxon>Bacillariophyceae</taxon>
        <taxon>Bacillariophycidae</taxon>
        <taxon>Bacillariales</taxon>
        <taxon>Bacillariaceae</taxon>
        <taxon>Nitzschia</taxon>
    </lineage>
</organism>
<keyword evidence="4" id="KW-0150">Chloroplast</keyword>
<accession>A0A9K3Q411</accession>
<proteinExistence type="inferred from homology"/>
<name>A0A9K3Q411_9STRA</name>
<evidence type="ECO:0000256" key="5">
    <source>
        <dbReference type="ARBA" id="ARBA00022640"/>
    </source>
</evidence>
<keyword evidence="10" id="KW-1185">Reference proteome</keyword>
<dbReference type="Proteomes" id="UP000693970">
    <property type="component" value="Unassembled WGS sequence"/>
</dbReference>
<comment type="similarity">
    <text evidence="3">Belongs to the glycosyltransferase group 1 family. Glycosyltransferase 4 subfamily.</text>
</comment>
<protein>
    <recommendedName>
        <fullName evidence="11">Digalactosyldiacylglycerol synthase</fullName>
    </recommendedName>
</protein>
<evidence type="ECO:0000256" key="4">
    <source>
        <dbReference type="ARBA" id="ARBA00022528"/>
    </source>
</evidence>
<evidence type="ECO:0000256" key="2">
    <source>
        <dbReference type="ARBA" id="ARBA00004370"/>
    </source>
</evidence>
<keyword evidence="7" id="KW-0472">Membrane</keyword>
<evidence type="ECO:0000256" key="7">
    <source>
        <dbReference type="ARBA" id="ARBA00023136"/>
    </source>
</evidence>
<dbReference type="GO" id="GO:0009507">
    <property type="term" value="C:chloroplast"/>
    <property type="evidence" value="ECO:0007669"/>
    <property type="project" value="UniProtKB-SubCell"/>
</dbReference>
<sequence>MTTSVGKFLLRVVVLATICRLVVVVVSSSQYYQSESQCLSQVLHLHGGAASAAAAAAAAAATTSTARDTIDNRTEKDIATNTNLNVSSSSSTIIDDVALDLMSTTTTTEEQEDDVEDDDDDDDNGSNNHQDAKRRKKFLNRIAKVSSLLLRREHDASLEEEGDELEMHDPEWGNEVTPQSDLQRPGRHVHIVTTASLPWFTGTAVNPLLRAAYLHRRLKVINSHANVTTTTNTSSYVTLIIPWLELPEDQEKVYNGHVFQSPNEQEAYVRDWLRNQAEMPDAAEELNLHFYNARYHAGLGSVFAMGDIIQQLPQNELDVCVLEEPEHVNWFRAPGQGWTKRYNYVVGIVHTNYDQYATQHYSGLWTAPAIRLMSAAMVRAYCHKVIKLSDIVQIFAPEKEVTMNVHGVREEFIAAPNTQPEFTEIPLTSGNYSHSIDQAQVYFIGKLLWTKGLDLLLDYQEYYRQVTGEYFPVEIYGSGPDKEEMVRAYLGRWTRYDNENVKKGIEKASKNVFVRLFAWLNKRRRIGWKRQARKTSVTVEDLYNDVMEVIESMPDKTRESIEQFPSQARDTYDQLAEDVTKAKKSVKRLPAKARRALNQLVQDLSNTPIPRSLYELRKQPIPAGFPGRVDHAELKNRHKVFVNPSVSEVLCTTTAEALAMNKFAIIPLHPSNQFFLQFPNCLAYRNPYEFVANLQWALTHDPVPLTEDLARQFTWEAATDRFLQSAAITHREAREREKLGKSKMDERIAWFHNELGKGAKGDIIRNIFGAGPVANQVKYSISNQKDGARGDGEEEDDDEEEEDEGLSRKFHDSAFVKALREAFETGISTAIE</sequence>
<evidence type="ECO:0000256" key="8">
    <source>
        <dbReference type="SAM" id="MobiDB-lite"/>
    </source>
</evidence>
<keyword evidence="6" id="KW-0808">Transferase</keyword>
<dbReference type="EMBL" id="JAGRRH010000007">
    <property type="protein sequence ID" value="KAG7367559.1"/>
    <property type="molecule type" value="Genomic_DNA"/>
</dbReference>
<keyword evidence="5" id="KW-0934">Plastid</keyword>
<reference evidence="9" key="1">
    <citation type="journal article" date="2021" name="Sci. Rep.">
        <title>Diploid genomic architecture of Nitzschia inconspicua, an elite biomass production diatom.</title>
        <authorList>
            <person name="Oliver A."/>
            <person name="Podell S."/>
            <person name="Pinowska A."/>
            <person name="Traller J.C."/>
            <person name="Smith S.R."/>
            <person name="McClure R."/>
            <person name="Beliaev A."/>
            <person name="Bohutskyi P."/>
            <person name="Hill E.A."/>
            <person name="Rabines A."/>
            <person name="Zheng H."/>
            <person name="Allen L.Z."/>
            <person name="Kuo A."/>
            <person name="Grigoriev I.V."/>
            <person name="Allen A.E."/>
            <person name="Hazlebeck D."/>
            <person name="Allen E.E."/>
        </authorList>
    </citation>
    <scope>NUCLEOTIDE SEQUENCE</scope>
    <source>
        <strain evidence="9">Hildebrandi</strain>
    </source>
</reference>
<evidence type="ECO:0000313" key="9">
    <source>
        <dbReference type="EMBL" id="KAG7367559.1"/>
    </source>
</evidence>
<feature type="region of interest" description="Disordered" evidence="8">
    <location>
        <begin position="159"/>
        <end position="185"/>
    </location>
</feature>
<reference evidence="9" key="2">
    <citation type="submission" date="2021-04" db="EMBL/GenBank/DDBJ databases">
        <authorList>
            <person name="Podell S."/>
        </authorList>
    </citation>
    <scope>NUCLEOTIDE SEQUENCE</scope>
    <source>
        <strain evidence="9">Hildebrandi</strain>
    </source>
</reference>
<feature type="compositionally biased region" description="Acidic residues" evidence="8">
    <location>
        <begin position="792"/>
        <end position="804"/>
    </location>
</feature>
<dbReference type="OrthoDB" id="44480at2759"/>
<dbReference type="GO" id="GO:0046481">
    <property type="term" value="F:digalactosyldiacylglycerol synthase activity"/>
    <property type="evidence" value="ECO:0007669"/>
    <property type="project" value="InterPro"/>
</dbReference>
<dbReference type="CDD" id="cd01635">
    <property type="entry name" value="Glycosyltransferase_GTB-type"/>
    <property type="match status" value="1"/>
</dbReference>
<evidence type="ECO:0000313" key="10">
    <source>
        <dbReference type="Proteomes" id="UP000693970"/>
    </source>
</evidence>
<dbReference type="AlphaFoldDB" id="A0A9K3Q411"/>
<evidence type="ECO:0000256" key="3">
    <source>
        <dbReference type="ARBA" id="ARBA00009481"/>
    </source>
</evidence>
<comment type="subcellular location">
    <subcellularLocation>
        <location evidence="2">Membrane</location>
    </subcellularLocation>
    <subcellularLocation>
        <location evidence="1">Plastid</location>
        <location evidence="1">Chloroplast</location>
    </subcellularLocation>
</comment>
<dbReference type="PANTHER" id="PTHR46132:SF1">
    <property type="entry name" value="DIGALACTOSYLDIACYLGLYCEROL SYNTHASE 2, CHLOROPLASTIC"/>
    <property type="match status" value="1"/>
</dbReference>